<organism evidence="1 2">
    <name type="scientific">Dermacentor silvarum</name>
    <name type="common">Tick</name>
    <dbReference type="NCBI Taxonomy" id="543639"/>
    <lineage>
        <taxon>Eukaryota</taxon>
        <taxon>Metazoa</taxon>
        <taxon>Ecdysozoa</taxon>
        <taxon>Arthropoda</taxon>
        <taxon>Chelicerata</taxon>
        <taxon>Arachnida</taxon>
        <taxon>Acari</taxon>
        <taxon>Parasitiformes</taxon>
        <taxon>Ixodida</taxon>
        <taxon>Ixodoidea</taxon>
        <taxon>Ixodidae</taxon>
        <taxon>Rhipicephalinae</taxon>
        <taxon>Dermacentor</taxon>
    </lineage>
</organism>
<keyword evidence="2" id="KW-1185">Reference proteome</keyword>
<reference evidence="1" key="1">
    <citation type="submission" date="2020-05" db="EMBL/GenBank/DDBJ databases">
        <title>Large-scale comparative analyses of tick genomes elucidate their genetic diversity and vector capacities.</title>
        <authorList>
            <person name="Jia N."/>
            <person name="Wang J."/>
            <person name="Shi W."/>
            <person name="Du L."/>
            <person name="Sun Y."/>
            <person name="Zhan W."/>
            <person name="Jiang J."/>
            <person name="Wang Q."/>
            <person name="Zhang B."/>
            <person name="Ji P."/>
            <person name="Sakyi L.B."/>
            <person name="Cui X."/>
            <person name="Yuan T."/>
            <person name="Jiang B."/>
            <person name="Yang W."/>
            <person name="Lam T.T.-Y."/>
            <person name="Chang Q."/>
            <person name="Ding S."/>
            <person name="Wang X."/>
            <person name="Zhu J."/>
            <person name="Ruan X."/>
            <person name="Zhao L."/>
            <person name="Wei J."/>
            <person name="Que T."/>
            <person name="Du C."/>
            <person name="Cheng J."/>
            <person name="Dai P."/>
            <person name="Han X."/>
            <person name="Huang E."/>
            <person name="Gao Y."/>
            <person name="Liu J."/>
            <person name="Shao H."/>
            <person name="Ye R."/>
            <person name="Li L."/>
            <person name="Wei W."/>
            <person name="Wang X."/>
            <person name="Wang C."/>
            <person name="Yang T."/>
            <person name="Huo Q."/>
            <person name="Li W."/>
            <person name="Guo W."/>
            <person name="Chen H."/>
            <person name="Zhou L."/>
            <person name="Ni X."/>
            <person name="Tian J."/>
            <person name="Zhou Y."/>
            <person name="Sheng Y."/>
            <person name="Liu T."/>
            <person name="Pan Y."/>
            <person name="Xia L."/>
            <person name="Li J."/>
            <person name="Zhao F."/>
            <person name="Cao W."/>
        </authorList>
    </citation>
    <scope>NUCLEOTIDE SEQUENCE</scope>
    <source>
        <strain evidence="1">Dsil-2018</strain>
    </source>
</reference>
<comment type="caution">
    <text evidence="1">The sequence shown here is derived from an EMBL/GenBank/DDBJ whole genome shotgun (WGS) entry which is preliminary data.</text>
</comment>
<evidence type="ECO:0000313" key="1">
    <source>
        <dbReference type="EMBL" id="KAH7953366.1"/>
    </source>
</evidence>
<gene>
    <name evidence="1" type="ORF">HPB49_007490</name>
</gene>
<dbReference type="Proteomes" id="UP000821865">
    <property type="component" value="Chromosome 4"/>
</dbReference>
<evidence type="ECO:0000313" key="2">
    <source>
        <dbReference type="Proteomes" id="UP000821865"/>
    </source>
</evidence>
<accession>A0ACB8CW40</accession>
<name>A0ACB8CW40_DERSI</name>
<protein>
    <submittedName>
        <fullName evidence="1">Uncharacterized protein</fullName>
    </submittedName>
</protein>
<sequence length="279" mass="31466">MCLSMGHPAEVCPTSNKPRCVACGASNPLPEHELTSKYIHWGGDHPAVDTCCPSRQQQPFSKSYVLQENLKREKPCLPPGSAHSQPRTTVDSLRDPDQPIKTPENSTEEPLTSGRSSIRGPPLHERQVDRGRPDNPSKERTTGSDHPKPRGQQKGAHKKEQTIAQITHMIHHITNRRSGLRENDDHHVVQALRVIRLAYHFRYHKLTLTESEKMDILLRKVVKAALGLLPHASTRRLLQLGVPNTITELLEAQQNSQVERLRQSPSELRHILSSWLPHS</sequence>
<proteinExistence type="predicted"/>
<dbReference type="EMBL" id="CM023473">
    <property type="protein sequence ID" value="KAH7953366.1"/>
    <property type="molecule type" value="Genomic_DNA"/>
</dbReference>